<keyword evidence="1" id="KW-0472">Membrane</keyword>
<gene>
    <name evidence="2" type="ORF">O0S10_00675</name>
</gene>
<dbReference type="EMBL" id="JAPTGB010000001">
    <property type="protein sequence ID" value="MCZ0859737.1"/>
    <property type="molecule type" value="Genomic_DNA"/>
</dbReference>
<name>A0ABT4IEQ7_9EURY</name>
<feature type="transmembrane region" description="Helical" evidence="1">
    <location>
        <begin position="7"/>
        <end position="27"/>
    </location>
</feature>
<dbReference type="RefSeq" id="WP_268923959.1">
    <property type="nucleotide sequence ID" value="NZ_JAPTGB010000001.1"/>
</dbReference>
<feature type="transmembrane region" description="Helical" evidence="1">
    <location>
        <begin position="39"/>
        <end position="60"/>
    </location>
</feature>
<keyword evidence="1" id="KW-0812">Transmembrane</keyword>
<reference evidence="2" key="1">
    <citation type="submission" date="2022-12" db="EMBL/GenBank/DDBJ databases">
        <title>Isolation and characterisation of novel Methanocorpusculum spp. from native Australian herbivores indicates the genus is ancestrally host-associated.</title>
        <authorList>
            <person name="Volmer J.G."/>
            <person name="Soo R.M."/>
            <person name="Evans P.N."/>
            <person name="Hoedt E.C."/>
            <person name="Astorga Alsina A.L."/>
            <person name="Woodcroft B.J."/>
            <person name="Tyson G.W."/>
            <person name="Hugenholtz P."/>
            <person name="Morrison M."/>
        </authorList>
    </citation>
    <scope>NUCLEOTIDE SEQUENCE</scope>
    <source>
        <strain evidence="2">MG</strain>
    </source>
</reference>
<evidence type="ECO:0000256" key="1">
    <source>
        <dbReference type="SAM" id="Phobius"/>
    </source>
</evidence>
<evidence type="ECO:0000313" key="2">
    <source>
        <dbReference type="EMBL" id="MCZ0859737.1"/>
    </source>
</evidence>
<keyword evidence="3" id="KW-1185">Reference proteome</keyword>
<dbReference type="Proteomes" id="UP001141422">
    <property type="component" value="Unassembled WGS sequence"/>
</dbReference>
<proteinExistence type="predicted"/>
<accession>A0ABT4IEQ7</accession>
<evidence type="ECO:0000313" key="3">
    <source>
        <dbReference type="Proteomes" id="UP001141422"/>
    </source>
</evidence>
<protein>
    <submittedName>
        <fullName evidence="2">Uncharacterized protein</fullName>
    </submittedName>
</protein>
<keyword evidence="1" id="KW-1133">Transmembrane helix</keyword>
<sequence>MSKGIGAIFASIATLIVLLYVVINVPAWIEPTGLTIEPFWIVLISIVILVAILAGIVSLFR</sequence>
<comment type="caution">
    <text evidence="2">The sequence shown here is derived from an EMBL/GenBank/DDBJ whole genome shotgun (WGS) entry which is preliminary data.</text>
</comment>
<organism evidence="2 3">
    <name type="scientific">Methanocorpusculum petauri</name>
    <dbReference type="NCBI Taxonomy" id="3002863"/>
    <lineage>
        <taxon>Archaea</taxon>
        <taxon>Methanobacteriati</taxon>
        <taxon>Methanobacteriota</taxon>
        <taxon>Stenosarchaea group</taxon>
        <taxon>Methanomicrobia</taxon>
        <taxon>Methanomicrobiales</taxon>
        <taxon>Methanocorpusculaceae</taxon>
        <taxon>Methanocorpusculum</taxon>
    </lineage>
</organism>